<feature type="region of interest" description="Disordered" evidence="1">
    <location>
        <begin position="1"/>
        <end position="32"/>
    </location>
</feature>
<accession>A0A5C6CVA6</accession>
<keyword evidence="3" id="KW-1185">Reference proteome</keyword>
<protein>
    <submittedName>
        <fullName evidence="2">Uncharacterized protein</fullName>
    </submittedName>
</protein>
<comment type="caution">
    <text evidence="2">The sequence shown here is derived from an EMBL/GenBank/DDBJ whole genome shotgun (WGS) entry which is preliminary data.</text>
</comment>
<sequence length="32" mass="3873">MPEYPPDNEMECEKEPSTQERTQDELQARYVE</sequence>
<organism evidence="2 3">
    <name type="scientific">Bythopirellula polymerisocia</name>
    <dbReference type="NCBI Taxonomy" id="2528003"/>
    <lineage>
        <taxon>Bacteria</taxon>
        <taxon>Pseudomonadati</taxon>
        <taxon>Planctomycetota</taxon>
        <taxon>Planctomycetia</taxon>
        <taxon>Pirellulales</taxon>
        <taxon>Lacipirellulaceae</taxon>
        <taxon>Bythopirellula</taxon>
    </lineage>
</organism>
<feature type="compositionally biased region" description="Acidic residues" evidence="1">
    <location>
        <begin position="1"/>
        <end position="10"/>
    </location>
</feature>
<gene>
    <name evidence="2" type="ORF">Pla144_25320</name>
</gene>
<dbReference type="AlphaFoldDB" id="A0A5C6CVA6"/>
<evidence type="ECO:0000313" key="3">
    <source>
        <dbReference type="Proteomes" id="UP000318437"/>
    </source>
</evidence>
<dbReference type="EMBL" id="SJPS01000003">
    <property type="protein sequence ID" value="TWU27755.1"/>
    <property type="molecule type" value="Genomic_DNA"/>
</dbReference>
<feature type="compositionally biased region" description="Basic and acidic residues" evidence="1">
    <location>
        <begin position="11"/>
        <end position="32"/>
    </location>
</feature>
<reference evidence="2 3" key="1">
    <citation type="submission" date="2019-02" db="EMBL/GenBank/DDBJ databases">
        <title>Deep-cultivation of Planctomycetes and their phenomic and genomic characterization uncovers novel biology.</title>
        <authorList>
            <person name="Wiegand S."/>
            <person name="Jogler M."/>
            <person name="Boedeker C."/>
            <person name="Pinto D."/>
            <person name="Vollmers J."/>
            <person name="Rivas-Marin E."/>
            <person name="Kohn T."/>
            <person name="Peeters S.H."/>
            <person name="Heuer A."/>
            <person name="Rast P."/>
            <person name="Oberbeckmann S."/>
            <person name="Bunk B."/>
            <person name="Jeske O."/>
            <person name="Meyerdierks A."/>
            <person name="Storesund J.E."/>
            <person name="Kallscheuer N."/>
            <person name="Luecker S."/>
            <person name="Lage O.M."/>
            <person name="Pohl T."/>
            <person name="Merkel B.J."/>
            <person name="Hornburger P."/>
            <person name="Mueller R.-W."/>
            <person name="Bruemmer F."/>
            <person name="Labrenz M."/>
            <person name="Spormann A.M."/>
            <person name="Op Den Camp H."/>
            <person name="Overmann J."/>
            <person name="Amann R."/>
            <person name="Jetten M.S.M."/>
            <person name="Mascher T."/>
            <person name="Medema M.H."/>
            <person name="Devos D.P."/>
            <person name="Kaster A.-K."/>
            <person name="Ovreas L."/>
            <person name="Rohde M."/>
            <person name="Galperin M.Y."/>
            <person name="Jogler C."/>
        </authorList>
    </citation>
    <scope>NUCLEOTIDE SEQUENCE [LARGE SCALE GENOMIC DNA]</scope>
    <source>
        <strain evidence="2 3">Pla144</strain>
    </source>
</reference>
<evidence type="ECO:0000256" key="1">
    <source>
        <dbReference type="SAM" id="MobiDB-lite"/>
    </source>
</evidence>
<name>A0A5C6CVA6_9BACT</name>
<proteinExistence type="predicted"/>
<evidence type="ECO:0000313" key="2">
    <source>
        <dbReference type="EMBL" id="TWU27755.1"/>
    </source>
</evidence>
<dbReference type="Proteomes" id="UP000318437">
    <property type="component" value="Unassembled WGS sequence"/>
</dbReference>